<gene>
    <name evidence="3" type="ORF">GCM10008927_17140</name>
</gene>
<keyword evidence="1" id="KW-0472">Membrane</keyword>
<evidence type="ECO:0000259" key="2">
    <source>
        <dbReference type="Pfam" id="PF05232"/>
    </source>
</evidence>
<dbReference type="NCBIfam" id="NF033664">
    <property type="entry name" value="PACE_transport"/>
    <property type="match status" value="1"/>
</dbReference>
<organism evidence="3 4">
    <name type="scientific">Paramylibacter ulvae</name>
    <dbReference type="NCBI Taxonomy" id="1651968"/>
    <lineage>
        <taxon>Bacteria</taxon>
        <taxon>Pseudomonadati</taxon>
        <taxon>Pseudomonadota</taxon>
        <taxon>Alphaproteobacteria</taxon>
        <taxon>Rhodobacterales</taxon>
        <taxon>Paracoccaceae</taxon>
        <taxon>Paramylibacter</taxon>
    </lineage>
</organism>
<dbReference type="EMBL" id="BMZF01000004">
    <property type="protein sequence ID" value="GHA52319.1"/>
    <property type="molecule type" value="Genomic_DNA"/>
</dbReference>
<feature type="transmembrane region" description="Helical" evidence="1">
    <location>
        <begin position="78"/>
        <end position="101"/>
    </location>
</feature>
<protein>
    <submittedName>
        <fullName evidence="3">Membrane protein</fullName>
    </submittedName>
</protein>
<dbReference type="Proteomes" id="UP000634455">
    <property type="component" value="Unassembled WGS sequence"/>
</dbReference>
<reference evidence="4" key="1">
    <citation type="journal article" date="2019" name="Int. J. Syst. Evol. Microbiol.">
        <title>The Global Catalogue of Microorganisms (GCM) 10K type strain sequencing project: providing services to taxonomists for standard genome sequencing and annotation.</title>
        <authorList>
            <consortium name="The Broad Institute Genomics Platform"/>
            <consortium name="The Broad Institute Genome Sequencing Center for Infectious Disease"/>
            <person name="Wu L."/>
            <person name="Ma J."/>
        </authorList>
    </citation>
    <scope>NUCLEOTIDE SEQUENCE [LARGE SCALE GENOMIC DNA]</scope>
    <source>
        <strain evidence="4">KCTC 32465</strain>
    </source>
</reference>
<evidence type="ECO:0000256" key="1">
    <source>
        <dbReference type="SAM" id="Phobius"/>
    </source>
</evidence>
<name>A0ABQ3D296_9RHOB</name>
<keyword evidence="1" id="KW-1133">Transmembrane helix</keyword>
<sequence>MRTTFDRIRHALSFEIIGLLVITPLGALAFHMPIHDIGIVAILAATLATLWNYIYNLIFDRAMLRIRGSVHKTIPMRIIHALLFELGLLIVLLPFVAWYLQISLMQALIMDISFALFYLIYAFVFNWAYDLIFPIPNNEQTS</sequence>
<evidence type="ECO:0000313" key="4">
    <source>
        <dbReference type="Proteomes" id="UP000634455"/>
    </source>
</evidence>
<accession>A0ABQ3D296</accession>
<feature type="domain" description="Chlorhexidine efflux transporter" evidence="2">
    <location>
        <begin position="72"/>
        <end position="134"/>
    </location>
</feature>
<dbReference type="Pfam" id="PF05232">
    <property type="entry name" value="BTP"/>
    <property type="match status" value="2"/>
</dbReference>
<feature type="transmembrane region" description="Helical" evidence="1">
    <location>
        <begin position="12"/>
        <end position="31"/>
    </location>
</feature>
<feature type="transmembrane region" description="Helical" evidence="1">
    <location>
        <begin position="37"/>
        <end position="58"/>
    </location>
</feature>
<feature type="domain" description="Chlorhexidine efflux transporter" evidence="2">
    <location>
        <begin position="2"/>
        <end position="65"/>
    </location>
</feature>
<dbReference type="InterPro" id="IPR058208">
    <property type="entry name" value="PACE"/>
</dbReference>
<proteinExistence type="predicted"/>
<keyword evidence="1" id="KW-0812">Transmembrane</keyword>
<keyword evidence="4" id="KW-1185">Reference proteome</keyword>
<dbReference type="InterPro" id="IPR007896">
    <property type="entry name" value="BTP_bacteria"/>
</dbReference>
<feature type="transmembrane region" description="Helical" evidence="1">
    <location>
        <begin position="107"/>
        <end position="129"/>
    </location>
</feature>
<evidence type="ECO:0000313" key="3">
    <source>
        <dbReference type="EMBL" id="GHA52319.1"/>
    </source>
</evidence>
<dbReference type="RefSeq" id="WP_189640307.1">
    <property type="nucleotide sequence ID" value="NZ_BMZF01000004.1"/>
</dbReference>
<comment type="caution">
    <text evidence="3">The sequence shown here is derived from an EMBL/GenBank/DDBJ whole genome shotgun (WGS) entry which is preliminary data.</text>
</comment>